<comment type="similarity">
    <text evidence="2">Belongs to the replication factor A protein 2 family.</text>
</comment>
<dbReference type="PIRSF" id="PIRSF036949">
    <property type="entry name" value="RPA32"/>
    <property type="match status" value="1"/>
</dbReference>
<dbReference type="InterPro" id="IPR036390">
    <property type="entry name" value="WH_DNA-bd_sf"/>
</dbReference>
<dbReference type="PANTHER" id="PTHR13989:SF16">
    <property type="entry name" value="REPLICATION PROTEIN A2"/>
    <property type="match status" value="1"/>
</dbReference>
<evidence type="ECO:0000256" key="3">
    <source>
        <dbReference type="ARBA" id="ARBA00022705"/>
    </source>
</evidence>
<dbReference type="AlphaFoldDB" id="A0A9W8APV8"/>
<feature type="compositionally biased region" description="Polar residues" evidence="6">
    <location>
        <begin position="1"/>
        <end position="18"/>
    </location>
</feature>
<dbReference type="Gene3D" id="2.40.50.140">
    <property type="entry name" value="Nucleic acid-binding proteins"/>
    <property type="match status" value="1"/>
</dbReference>
<dbReference type="InterPro" id="IPR014892">
    <property type="entry name" value="RPA_C"/>
</dbReference>
<dbReference type="FunFam" id="1.10.10.10:FF:000168">
    <property type="entry name" value="Replication protein A 32 kDa subunit"/>
    <property type="match status" value="1"/>
</dbReference>
<comment type="caution">
    <text evidence="8">The sequence shown here is derived from an EMBL/GenBank/DDBJ whole genome shotgun (WGS) entry which is preliminary data.</text>
</comment>
<dbReference type="GO" id="GO:0006289">
    <property type="term" value="P:nucleotide-excision repair"/>
    <property type="evidence" value="ECO:0007669"/>
    <property type="project" value="TreeGrafter"/>
</dbReference>
<feature type="domain" description="Replication protein A C-terminal" evidence="7">
    <location>
        <begin position="181"/>
        <end position="285"/>
    </location>
</feature>
<evidence type="ECO:0000256" key="1">
    <source>
        <dbReference type="ARBA" id="ARBA00004123"/>
    </source>
</evidence>
<dbReference type="GO" id="GO:0000724">
    <property type="term" value="P:double-strand break repair via homologous recombination"/>
    <property type="evidence" value="ECO:0007669"/>
    <property type="project" value="TreeGrafter"/>
</dbReference>
<evidence type="ECO:0000313" key="9">
    <source>
        <dbReference type="Proteomes" id="UP001150925"/>
    </source>
</evidence>
<sequence length="293" mass="32169">MASFSHTNTTFGGFNQSVDGHANGGHTFSGTEGGGFVQKSPFQNDESGTSRRGGISIQTMRPVTIRQILGLEQEHADANLKLDGHELTQITFVANVRKSAQQTTYTAYTLEDGTGAVEARRMSQSQSELGEEEHIADNTYVRVVANVRFFANKCQVYISKIKPVTDMNEITFHFLNAIHTHLELTKGSAPGKTTVMDFGLSKDNPYQAASATSMSIGGDTTGNLGFTPIQDKVLQLAQNYMDRDEGVHINVICQQLRNAFSPTEVQQTVEWLSNEGHLYNTVDDQHVKCTFAP</sequence>
<proteinExistence type="inferred from homology"/>
<dbReference type="OrthoDB" id="25571at2759"/>
<dbReference type="InterPro" id="IPR012340">
    <property type="entry name" value="NA-bd_OB-fold"/>
</dbReference>
<keyword evidence="5" id="KW-0539">Nucleus</keyword>
<protein>
    <submittedName>
        <fullName evidence="8">Replication factor A protein 2</fullName>
    </submittedName>
</protein>
<evidence type="ECO:0000256" key="5">
    <source>
        <dbReference type="ARBA" id="ARBA00023242"/>
    </source>
</evidence>
<keyword evidence="9" id="KW-1185">Reference proteome</keyword>
<dbReference type="EMBL" id="JANBPY010000809">
    <property type="protein sequence ID" value="KAJ1963548.1"/>
    <property type="molecule type" value="Genomic_DNA"/>
</dbReference>
<evidence type="ECO:0000259" key="7">
    <source>
        <dbReference type="Pfam" id="PF08784"/>
    </source>
</evidence>
<name>A0A9W8APV8_9FUNG</name>
<dbReference type="Pfam" id="PF08784">
    <property type="entry name" value="RPA_C"/>
    <property type="match status" value="1"/>
</dbReference>
<dbReference type="GO" id="GO:0005662">
    <property type="term" value="C:DNA replication factor A complex"/>
    <property type="evidence" value="ECO:0007669"/>
    <property type="project" value="TreeGrafter"/>
</dbReference>
<gene>
    <name evidence="8" type="primary">ssb2</name>
    <name evidence="8" type="ORF">IWQ62_003176</name>
</gene>
<dbReference type="GO" id="GO:0000781">
    <property type="term" value="C:chromosome, telomeric region"/>
    <property type="evidence" value="ECO:0007669"/>
    <property type="project" value="TreeGrafter"/>
</dbReference>
<dbReference type="PANTHER" id="PTHR13989">
    <property type="entry name" value="REPLICATION PROTEIN A-RELATED"/>
    <property type="match status" value="1"/>
</dbReference>
<keyword evidence="3" id="KW-0235">DNA replication</keyword>
<dbReference type="GO" id="GO:0006260">
    <property type="term" value="P:DNA replication"/>
    <property type="evidence" value="ECO:0007669"/>
    <property type="project" value="UniProtKB-KW"/>
</dbReference>
<dbReference type="InterPro" id="IPR014646">
    <property type="entry name" value="Rfa2/RPA32"/>
</dbReference>
<dbReference type="InterPro" id="IPR036388">
    <property type="entry name" value="WH-like_DNA-bd_sf"/>
</dbReference>
<reference evidence="8" key="1">
    <citation type="submission" date="2022-07" db="EMBL/GenBank/DDBJ databases">
        <title>Phylogenomic reconstructions and comparative analyses of Kickxellomycotina fungi.</title>
        <authorList>
            <person name="Reynolds N.K."/>
            <person name="Stajich J.E."/>
            <person name="Barry K."/>
            <person name="Grigoriev I.V."/>
            <person name="Crous P."/>
            <person name="Smith M.E."/>
        </authorList>
    </citation>
    <scope>NUCLEOTIDE SEQUENCE</scope>
    <source>
        <strain evidence="8">RSA 1196</strain>
    </source>
</reference>
<dbReference type="GO" id="GO:0035861">
    <property type="term" value="C:site of double-strand break"/>
    <property type="evidence" value="ECO:0007669"/>
    <property type="project" value="TreeGrafter"/>
</dbReference>
<dbReference type="Gene3D" id="1.10.10.10">
    <property type="entry name" value="Winged helix-like DNA-binding domain superfamily/Winged helix DNA-binding domain"/>
    <property type="match status" value="1"/>
</dbReference>
<dbReference type="InterPro" id="IPR040260">
    <property type="entry name" value="RFA2-like"/>
</dbReference>
<dbReference type="GO" id="GO:0003697">
    <property type="term" value="F:single-stranded DNA binding"/>
    <property type="evidence" value="ECO:0007669"/>
    <property type="project" value="TreeGrafter"/>
</dbReference>
<feature type="region of interest" description="Disordered" evidence="6">
    <location>
        <begin position="1"/>
        <end position="57"/>
    </location>
</feature>
<keyword evidence="4" id="KW-0238">DNA-binding</keyword>
<organism evidence="8 9">
    <name type="scientific">Dispira parvispora</name>
    <dbReference type="NCBI Taxonomy" id="1520584"/>
    <lineage>
        <taxon>Eukaryota</taxon>
        <taxon>Fungi</taxon>
        <taxon>Fungi incertae sedis</taxon>
        <taxon>Zoopagomycota</taxon>
        <taxon>Kickxellomycotina</taxon>
        <taxon>Dimargaritomycetes</taxon>
        <taxon>Dimargaritales</taxon>
        <taxon>Dimargaritaceae</taxon>
        <taxon>Dispira</taxon>
    </lineage>
</organism>
<comment type="subcellular location">
    <subcellularLocation>
        <location evidence="1">Nucleus</location>
    </subcellularLocation>
</comment>
<evidence type="ECO:0000256" key="2">
    <source>
        <dbReference type="ARBA" id="ARBA00007815"/>
    </source>
</evidence>
<evidence type="ECO:0000313" key="8">
    <source>
        <dbReference type="EMBL" id="KAJ1963548.1"/>
    </source>
</evidence>
<evidence type="ECO:0000256" key="4">
    <source>
        <dbReference type="ARBA" id="ARBA00023125"/>
    </source>
</evidence>
<accession>A0A9W8APV8</accession>
<dbReference type="CDD" id="cd04478">
    <property type="entry name" value="RPA2_DBD_D"/>
    <property type="match status" value="1"/>
</dbReference>
<dbReference type="SUPFAM" id="SSF46785">
    <property type="entry name" value="Winged helix' DNA-binding domain"/>
    <property type="match status" value="1"/>
</dbReference>
<dbReference type="SUPFAM" id="SSF50249">
    <property type="entry name" value="Nucleic acid-binding proteins"/>
    <property type="match status" value="1"/>
</dbReference>
<evidence type="ECO:0000256" key="6">
    <source>
        <dbReference type="SAM" id="MobiDB-lite"/>
    </source>
</evidence>
<dbReference type="Proteomes" id="UP001150925">
    <property type="component" value="Unassembled WGS sequence"/>
</dbReference>